<dbReference type="OrthoDB" id="7062641at2"/>
<dbReference type="Proteomes" id="UP000005459">
    <property type="component" value="Unassembled WGS sequence"/>
</dbReference>
<evidence type="ECO:0000313" key="2">
    <source>
        <dbReference type="EMBL" id="EGV18660.1"/>
    </source>
</evidence>
<protein>
    <recommendedName>
        <fullName evidence="4">DUF1134 domain-containing protein</fullName>
    </recommendedName>
</protein>
<dbReference type="eggNOG" id="ENOG5032ZYT">
    <property type="taxonomic scope" value="Bacteria"/>
</dbReference>
<evidence type="ECO:0008006" key="4">
    <source>
        <dbReference type="Google" id="ProtNLM"/>
    </source>
</evidence>
<name>F9UB42_9GAMM</name>
<sequence>MLYSYSKMIGAVAMTAMMLFGSLAVAEDAKQPAGTITIQEKELGFILGGSKGSGTLTFQGEEYPFKLRGISVGANVGISKMSASGEVYDLTSVSDFPGTFTKLDAGVALGGGMGGLRLKNQNGVILVLRSRTQGVDLNLGSMSGMTVTME</sequence>
<evidence type="ECO:0000313" key="3">
    <source>
        <dbReference type="Proteomes" id="UP000005459"/>
    </source>
</evidence>
<keyword evidence="1" id="KW-0732">Signal</keyword>
<evidence type="ECO:0000256" key="1">
    <source>
        <dbReference type="SAM" id="SignalP"/>
    </source>
</evidence>
<feature type="signal peptide" evidence="1">
    <location>
        <begin position="1"/>
        <end position="26"/>
    </location>
</feature>
<feature type="chain" id="PRO_5003388537" description="DUF1134 domain-containing protein" evidence="1">
    <location>
        <begin position="27"/>
        <end position="150"/>
    </location>
</feature>
<proteinExistence type="predicted"/>
<dbReference type="EMBL" id="AFWV01000006">
    <property type="protein sequence ID" value="EGV18660.1"/>
    <property type="molecule type" value="Genomic_DNA"/>
</dbReference>
<organism evidence="2 3">
    <name type="scientific">Thiocapsa marina 5811</name>
    <dbReference type="NCBI Taxonomy" id="768671"/>
    <lineage>
        <taxon>Bacteria</taxon>
        <taxon>Pseudomonadati</taxon>
        <taxon>Pseudomonadota</taxon>
        <taxon>Gammaproteobacteria</taxon>
        <taxon>Chromatiales</taxon>
        <taxon>Chromatiaceae</taxon>
        <taxon>Thiocapsa</taxon>
    </lineage>
</organism>
<dbReference type="STRING" id="768671.ThimaDRAFT_2078"/>
<keyword evidence="3" id="KW-1185">Reference proteome</keyword>
<reference evidence="2 3" key="1">
    <citation type="submission" date="2011-06" db="EMBL/GenBank/DDBJ databases">
        <title>The draft genome of Thiocapsa marina 5811.</title>
        <authorList>
            <consortium name="US DOE Joint Genome Institute (JGI-PGF)"/>
            <person name="Lucas S."/>
            <person name="Han J."/>
            <person name="Cheng J.-F."/>
            <person name="Goodwin L."/>
            <person name="Pitluck S."/>
            <person name="Peters L."/>
            <person name="Land M.L."/>
            <person name="Hauser L."/>
            <person name="Vogl K."/>
            <person name="Liu Z."/>
            <person name="Imhoff J."/>
            <person name="Thiel V."/>
            <person name="Frigaard N.-U."/>
            <person name="Bryant D."/>
            <person name="Woyke T.J."/>
        </authorList>
    </citation>
    <scope>NUCLEOTIDE SEQUENCE [LARGE SCALE GENOMIC DNA]</scope>
    <source>
        <strain evidence="2 3">5811</strain>
    </source>
</reference>
<dbReference type="AlphaFoldDB" id="F9UB42"/>
<gene>
    <name evidence="2" type="ORF">ThimaDRAFT_2078</name>
</gene>
<accession>F9UB42</accession>